<accession>A0ABD1MQF4</accession>
<dbReference type="Proteomes" id="UP001603857">
    <property type="component" value="Unassembled WGS sequence"/>
</dbReference>
<dbReference type="PANTHER" id="PTHR33265">
    <property type="entry name" value="AVR9/CF-9 RAPIDLY ELICITED PROTEIN-RELATED"/>
    <property type="match status" value="1"/>
</dbReference>
<evidence type="ECO:0000313" key="2">
    <source>
        <dbReference type="Proteomes" id="UP001603857"/>
    </source>
</evidence>
<organism evidence="1 2">
    <name type="scientific">Flemingia macrophylla</name>
    <dbReference type="NCBI Taxonomy" id="520843"/>
    <lineage>
        <taxon>Eukaryota</taxon>
        <taxon>Viridiplantae</taxon>
        <taxon>Streptophyta</taxon>
        <taxon>Embryophyta</taxon>
        <taxon>Tracheophyta</taxon>
        <taxon>Spermatophyta</taxon>
        <taxon>Magnoliopsida</taxon>
        <taxon>eudicotyledons</taxon>
        <taxon>Gunneridae</taxon>
        <taxon>Pentapetalae</taxon>
        <taxon>rosids</taxon>
        <taxon>fabids</taxon>
        <taxon>Fabales</taxon>
        <taxon>Fabaceae</taxon>
        <taxon>Papilionoideae</taxon>
        <taxon>50 kb inversion clade</taxon>
        <taxon>NPAAA clade</taxon>
        <taxon>indigoferoid/millettioid clade</taxon>
        <taxon>Phaseoleae</taxon>
        <taxon>Flemingia</taxon>
    </lineage>
</organism>
<dbReference type="AlphaFoldDB" id="A0ABD1MQF4"/>
<dbReference type="EMBL" id="JBGMDY010000004">
    <property type="protein sequence ID" value="KAL2338035.1"/>
    <property type="molecule type" value="Genomic_DNA"/>
</dbReference>
<name>A0ABD1MQF4_9FABA</name>
<dbReference type="InterPro" id="IPR008480">
    <property type="entry name" value="DUF761_pln"/>
</dbReference>
<comment type="caution">
    <text evidence="1">The sequence shown here is derived from an EMBL/GenBank/DDBJ whole genome shotgun (WGS) entry which is preliminary data.</text>
</comment>
<dbReference type="PANTHER" id="PTHR33265:SF8">
    <property type="entry name" value="AVR9_CF-9 RAPIDLY ELICITED PROTEIN 146"/>
    <property type="match status" value="1"/>
</dbReference>
<proteinExistence type="predicted"/>
<evidence type="ECO:0008006" key="3">
    <source>
        <dbReference type="Google" id="ProtNLM"/>
    </source>
</evidence>
<evidence type="ECO:0000313" key="1">
    <source>
        <dbReference type="EMBL" id="KAL2338035.1"/>
    </source>
</evidence>
<keyword evidence="2" id="KW-1185">Reference proteome</keyword>
<gene>
    <name evidence="1" type="ORF">Fmac_012481</name>
</gene>
<protein>
    <recommendedName>
        <fullName evidence="3">Avr9/Cf-9 rapidly elicited protein</fullName>
    </recommendedName>
</protein>
<sequence>MESNTPVLAKRTWHIIRVAFFMLRKGISKGKLMTHLDLMLKRRTKLAGKAAANLVLHHHHHHDTRLQFSAAREYEFSCANTPANNFFNKLHRHNPFFTCSHAPPTLDDDNAATLAVFRGVLEMLNNESAALEASPPPSVARQLIRVTDSPFPLRDSDDDKDHQVDKDAEEFIKRFYNQLKNQT</sequence>
<reference evidence="1 2" key="1">
    <citation type="submission" date="2024-08" db="EMBL/GenBank/DDBJ databases">
        <title>Insights into the chromosomal genome structure of Flemingia macrophylla.</title>
        <authorList>
            <person name="Ding Y."/>
            <person name="Zhao Y."/>
            <person name="Bi W."/>
            <person name="Wu M."/>
            <person name="Zhao G."/>
            <person name="Gong Y."/>
            <person name="Li W."/>
            <person name="Zhang P."/>
        </authorList>
    </citation>
    <scope>NUCLEOTIDE SEQUENCE [LARGE SCALE GENOMIC DNA]</scope>
    <source>
        <strain evidence="1">DYQJB</strain>
        <tissue evidence="1">Leaf</tissue>
    </source>
</reference>
<dbReference type="Pfam" id="PF05553">
    <property type="entry name" value="DUF761"/>
    <property type="match status" value="1"/>
</dbReference>